<accession>A0A9P0ART8</accession>
<gene>
    <name evidence="3" type="ORF">MELIAE_LOCUS2297</name>
</gene>
<keyword evidence="4" id="KW-1185">Reference proteome</keyword>
<organism evidence="3 4">
    <name type="scientific">Brassicogethes aeneus</name>
    <name type="common">Rape pollen beetle</name>
    <name type="synonym">Meligethes aeneus</name>
    <dbReference type="NCBI Taxonomy" id="1431903"/>
    <lineage>
        <taxon>Eukaryota</taxon>
        <taxon>Metazoa</taxon>
        <taxon>Ecdysozoa</taxon>
        <taxon>Arthropoda</taxon>
        <taxon>Hexapoda</taxon>
        <taxon>Insecta</taxon>
        <taxon>Pterygota</taxon>
        <taxon>Neoptera</taxon>
        <taxon>Endopterygota</taxon>
        <taxon>Coleoptera</taxon>
        <taxon>Polyphaga</taxon>
        <taxon>Cucujiformia</taxon>
        <taxon>Nitidulidae</taxon>
        <taxon>Meligethinae</taxon>
        <taxon>Brassicogethes</taxon>
    </lineage>
</organism>
<evidence type="ECO:0000313" key="4">
    <source>
        <dbReference type="Proteomes" id="UP001154078"/>
    </source>
</evidence>
<protein>
    <submittedName>
        <fullName evidence="3">Uncharacterized protein</fullName>
    </submittedName>
</protein>
<proteinExistence type="predicted"/>
<evidence type="ECO:0000256" key="1">
    <source>
        <dbReference type="SAM" id="Coils"/>
    </source>
</evidence>
<dbReference type="AlphaFoldDB" id="A0A9P0ART8"/>
<feature type="chain" id="PRO_5040381884" evidence="2">
    <location>
        <begin position="23"/>
        <end position="108"/>
    </location>
</feature>
<feature type="coiled-coil region" evidence="1">
    <location>
        <begin position="43"/>
        <end position="70"/>
    </location>
</feature>
<dbReference type="Proteomes" id="UP001154078">
    <property type="component" value="Chromosome 10"/>
</dbReference>
<evidence type="ECO:0000256" key="2">
    <source>
        <dbReference type="SAM" id="SignalP"/>
    </source>
</evidence>
<sequence>MGVPKIALCCLVILTVVSLIHCANLKTNTINQGGVDKSTAQLIESLRHQISTKEEELQKAEKVNKNFERMIQLVNILGQVDSFLTDRTKNMIKKLAVLAEDKTANIED</sequence>
<name>A0A9P0ART8_BRAAE</name>
<feature type="signal peptide" evidence="2">
    <location>
        <begin position="1"/>
        <end position="22"/>
    </location>
</feature>
<evidence type="ECO:0000313" key="3">
    <source>
        <dbReference type="EMBL" id="CAH0548969.1"/>
    </source>
</evidence>
<reference evidence="3" key="1">
    <citation type="submission" date="2021-12" db="EMBL/GenBank/DDBJ databases">
        <authorList>
            <person name="King R."/>
        </authorList>
    </citation>
    <scope>NUCLEOTIDE SEQUENCE</scope>
</reference>
<keyword evidence="2" id="KW-0732">Signal</keyword>
<dbReference type="EMBL" id="OV121141">
    <property type="protein sequence ID" value="CAH0548969.1"/>
    <property type="molecule type" value="Genomic_DNA"/>
</dbReference>
<keyword evidence="1" id="KW-0175">Coiled coil</keyword>
<dbReference type="OrthoDB" id="6621861at2759"/>